<keyword evidence="2" id="KW-1185">Reference proteome</keyword>
<proteinExistence type="predicted"/>
<dbReference type="Proteomes" id="UP000266183">
    <property type="component" value="Chromosome"/>
</dbReference>
<accession>A0A385SFF0</accession>
<name>A0A385SFF0_9BACT</name>
<evidence type="ECO:0008006" key="3">
    <source>
        <dbReference type="Google" id="ProtNLM"/>
    </source>
</evidence>
<dbReference type="KEGG" id="chk:D4L85_04805"/>
<dbReference type="Gene3D" id="2.120.10.30">
    <property type="entry name" value="TolB, C-terminal domain"/>
    <property type="match status" value="2"/>
</dbReference>
<sequence>MRTILSSIILILQSQFLYAQYQVGEPGSFDEFTDVFSGPVPKWRPQGDGYAFLSSAGIVIKIGDSTQIVRKGRNNFEWSHSGESIVYSAKDSMGTVKVYRYFLKTGVSELLSFESDWPDFYPTISPNDSVITYHSAKDSPFKIYYWKGGVTRKIVVPNPTDSYLHPQWSPKGNYLSYFKENPENVFLEVMEFESKRVVLSIDANKFDFYDWSPDEKEILVREHTKTIDNRNFYDGTLAKINIETTQKTTLTKKYTNIFSASWSKETDKIIFSANGNVYVIDSNGQNQYKISSHGYFPDIHPNGQKIIFVGKGTGIPLYEIDLDGKNLKLLEPKTFEEAPKGSKIVRPE</sequence>
<dbReference type="AlphaFoldDB" id="A0A385SFF0"/>
<dbReference type="InterPro" id="IPR011042">
    <property type="entry name" value="6-blade_b-propeller_TolB-like"/>
</dbReference>
<dbReference type="SUPFAM" id="SSF69322">
    <property type="entry name" value="Tricorn protease domain 2"/>
    <property type="match status" value="1"/>
</dbReference>
<reference evidence="2" key="1">
    <citation type="submission" date="2018-09" db="EMBL/GenBank/DDBJ databases">
        <title>Chryseolinea sp. KIS68-18 isolated from soil.</title>
        <authorList>
            <person name="Weon H.-Y."/>
            <person name="Kwon S.-W."/>
            <person name="Lee S.A."/>
        </authorList>
    </citation>
    <scope>NUCLEOTIDE SEQUENCE [LARGE SCALE GENOMIC DNA]</scope>
    <source>
        <strain evidence="2">KIS68-18</strain>
    </source>
</reference>
<protein>
    <recommendedName>
        <fullName evidence="3">Dipeptidylpeptidase IV N-terminal domain-containing protein</fullName>
    </recommendedName>
</protein>
<dbReference type="PANTHER" id="PTHR36842">
    <property type="entry name" value="PROTEIN TOLB HOMOLOG"/>
    <property type="match status" value="1"/>
</dbReference>
<organism evidence="1 2">
    <name type="scientific">Chryseolinea soli</name>
    <dbReference type="NCBI Taxonomy" id="2321403"/>
    <lineage>
        <taxon>Bacteria</taxon>
        <taxon>Pseudomonadati</taxon>
        <taxon>Bacteroidota</taxon>
        <taxon>Cytophagia</taxon>
        <taxon>Cytophagales</taxon>
        <taxon>Fulvivirgaceae</taxon>
        <taxon>Chryseolinea</taxon>
    </lineage>
</organism>
<gene>
    <name evidence="1" type="ORF">D4L85_04805</name>
</gene>
<dbReference type="EMBL" id="CP032382">
    <property type="protein sequence ID" value="AYB29939.1"/>
    <property type="molecule type" value="Genomic_DNA"/>
</dbReference>
<evidence type="ECO:0000313" key="1">
    <source>
        <dbReference type="EMBL" id="AYB29939.1"/>
    </source>
</evidence>
<evidence type="ECO:0000313" key="2">
    <source>
        <dbReference type="Proteomes" id="UP000266183"/>
    </source>
</evidence>